<evidence type="ECO:0000313" key="2">
    <source>
        <dbReference type="Proteomes" id="UP000321424"/>
    </source>
</evidence>
<name>A0A511MNF2_9NOCA</name>
<reference evidence="1 2" key="1">
    <citation type="submission" date="2019-07" db="EMBL/GenBank/DDBJ databases">
        <title>Whole genome shotgun sequence of Nocardia ninae NBRC 108245.</title>
        <authorList>
            <person name="Hosoyama A."/>
            <person name="Uohara A."/>
            <person name="Ohji S."/>
            <person name="Ichikawa N."/>
        </authorList>
    </citation>
    <scope>NUCLEOTIDE SEQUENCE [LARGE SCALE GENOMIC DNA]</scope>
    <source>
        <strain evidence="1 2">NBRC 108245</strain>
    </source>
</reference>
<dbReference type="EMBL" id="BJXA01000056">
    <property type="protein sequence ID" value="GEM41728.1"/>
    <property type="molecule type" value="Genomic_DNA"/>
</dbReference>
<accession>A0A511MNF2</accession>
<proteinExistence type="predicted"/>
<gene>
    <name evidence="1" type="ORF">NN4_62470</name>
</gene>
<sequence>MLSVGGRRFPKVSTDKAIVAERVPAKAPADAARLGEFGQRTADVLPVRLPESRKPSAKPR</sequence>
<organism evidence="1 2">
    <name type="scientific">Nocardia ninae NBRC 108245</name>
    <dbReference type="NCBI Taxonomy" id="1210091"/>
    <lineage>
        <taxon>Bacteria</taxon>
        <taxon>Bacillati</taxon>
        <taxon>Actinomycetota</taxon>
        <taxon>Actinomycetes</taxon>
        <taxon>Mycobacteriales</taxon>
        <taxon>Nocardiaceae</taxon>
        <taxon>Nocardia</taxon>
    </lineage>
</organism>
<comment type="caution">
    <text evidence="1">The sequence shown here is derived from an EMBL/GenBank/DDBJ whole genome shotgun (WGS) entry which is preliminary data.</text>
</comment>
<dbReference type="Proteomes" id="UP000321424">
    <property type="component" value="Unassembled WGS sequence"/>
</dbReference>
<dbReference type="AlphaFoldDB" id="A0A511MNF2"/>
<keyword evidence="2" id="KW-1185">Reference proteome</keyword>
<protein>
    <submittedName>
        <fullName evidence="1">Uncharacterized protein</fullName>
    </submittedName>
</protein>
<evidence type="ECO:0000313" key="1">
    <source>
        <dbReference type="EMBL" id="GEM41728.1"/>
    </source>
</evidence>